<dbReference type="EMBL" id="AP029265">
    <property type="protein sequence ID" value="BFF99771.1"/>
    <property type="molecule type" value="Genomic_DNA"/>
</dbReference>
<dbReference type="AlphaFoldDB" id="A0AAU9FWI9"/>
<sequence length="878" mass="99335">MPGNQKIKKYVENNAGGARKKTATLSLSDFHQFVNETAHRKTTREILAERLIVERESNTESSIHGRYTADSSHKLSNGVPKATQAPAKHANRQDPNGRDNESVSWKTEFQVAAKLKHSNTCHVPPEPLRNYDGLSEVGTKPSALEAAPKSAAPYGVMCSEISVRFPAPWHQSVPLLPRIACARGRGNQNKYHGTPQTPPNTWEREAAPGMYGSELDNDSYRDIYRGISELRPEPSRQRLQAGTLAGGNPPNNWRHRKPYVPPEAPMPMGKEYIGSEISEFFPVPPENPILGFPEGNTSCQRTEWNQNQPPNTWEREAAPGMYGSELDNDSYRDIYRDIYRGISELRPEPSRQRLQAGTLAGGNPPNNWRLRKPYVPPEAPMPMGKEYIGSEISEFFPVPPENPILGLTEGNTSCQRTEWNQSQGVASDTDHSQIVFKNKWLVLGKAKEPGTREVPIPWAQRVEEALREQKIQILKRPESAKASFTIKDEPLQGVPRGEARVQSCRPIPTPARCVPKELRQVDRMTSADFRHDHAAHVLNMRTRLKNQEYVHYFEKVIRENAHLFKGRVILVLACGVGTLALMAARLGEAKRVYAVDHSMVTNYAALVVKQNHYEGTVKVLHGRVAELQLPEQVDGIVCNWMGQSLIWDSEILEVLKARDRWLKSDGFILPDLGDLYLLGAAEPELKGLCNWWVHVYGFNMSAMRQCALSEPRFAKTKCDGVLTLAHRVLKLDLMSATKEDLYIDREIRLKVIQDGHLECFTLYFDVAFSRCQRKRSLSCNPCLNKSHKSLWLQTALFVESAFVLRENHFYAGSFIFRPLKGKGFDMKQMEILIKLFVSQRPEGDMAACFGNRLVAKRWLMLDRHQTVAEVDSCQDAEY</sequence>
<evidence type="ECO:0000256" key="4">
    <source>
        <dbReference type="ARBA" id="ARBA00040406"/>
    </source>
</evidence>
<dbReference type="InterPro" id="IPR055135">
    <property type="entry name" value="PRMT_dom"/>
</dbReference>
<dbReference type="PANTHER" id="PTHR11006">
    <property type="entry name" value="PROTEIN ARGININE N-METHYLTRANSFERASE"/>
    <property type="match status" value="1"/>
</dbReference>
<evidence type="ECO:0000256" key="1">
    <source>
        <dbReference type="ARBA" id="ARBA00022603"/>
    </source>
</evidence>
<dbReference type="Gene3D" id="2.70.160.11">
    <property type="entry name" value="Hnrnp arginine n-methyltransferase1"/>
    <property type="match status" value="1"/>
</dbReference>
<dbReference type="CDD" id="cd02440">
    <property type="entry name" value="AdoMet_MTases"/>
    <property type="match status" value="1"/>
</dbReference>
<evidence type="ECO:0000256" key="3">
    <source>
        <dbReference type="ARBA" id="ARBA00022691"/>
    </source>
</evidence>
<keyword evidence="1 6" id="KW-0489">Methyltransferase</keyword>
<feature type="domain" description="Methyltransferase" evidence="8">
    <location>
        <begin position="569"/>
        <end position="666"/>
    </location>
</feature>
<dbReference type="GO" id="GO:0032259">
    <property type="term" value="P:methylation"/>
    <property type="evidence" value="ECO:0007669"/>
    <property type="project" value="UniProtKB-KW"/>
</dbReference>
<feature type="region of interest" description="Disordered" evidence="7">
    <location>
        <begin position="234"/>
        <end position="255"/>
    </location>
</feature>
<evidence type="ECO:0000313" key="10">
    <source>
        <dbReference type="EMBL" id="BFF99771.1"/>
    </source>
</evidence>
<organism evidence="10 11">
    <name type="scientific">Drosophila madeirensis</name>
    <name type="common">Fruit fly</name>
    <dbReference type="NCBI Taxonomy" id="30013"/>
    <lineage>
        <taxon>Eukaryota</taxon>
        <taxon>Metazoa</taxon>
        <taxon>Ecdysozoa</taxon>
        <taxon>Arthropoda</taxon>
        <taxon>Hexapoda</taxon>
        <taxon>Insecta</taxon>
        <taxon>Pterygota</taxon>
        <taxon>Neoptera</taxon>
        <taxon>Endopterygota</taxon>
        <taxon>Diptera</taxon>
        <taxon>Brachycera</taxon>
        <taxon>Muscomorpha</taxon>
        <taxon>Ephydroidea</taxon>
        <taxon>Drosophilidae</taxon>
        <taxon>Drosophila</taxon>
        <taxon>Sophophora</taxon>
    </lineage>
</organism>
<evidence type="ECO:0000259" key="9">
    <source>
        <dbReference type="Pfam" id="PF22528"/>
    </source>
</evidence>
<evidence type="ECO:0000256" key="5">
    <source>
        <dbReference type="ARBA" id="ARBA00042685"/>
    </source>
</evidence>
<dbReference type="SUPFAM" id="SSF53335">
    <property type="entry name" value="S-adenosyl-L-methionine-dependent methyltransferases"/>
    <property type="match status" value="1"/>
</dbReference>
<dbReference type="Proteomes" id="UP001500889">
    <property type="component" value="Chromosome J"/>
</dbReference>
<evidence type="ECO:0000313" key="11">
    <source>
        <dbReference type="Proteomes" id="UP001500889"/>
    </source>
</evidence>
<dbReference type="Pfam" id="PF22528">
    <property type="entry name" value="PRMT_C"/>
    <property type="match status" value="1"/>
</dbReference>
<feature type="region of interest" description="Disordered" evidence="7">
    <location>
        <begin position="346"/>
        <end position="369"/>
    </location>
</feature>
<dbReference type="GO" id="GO:0042054">
    <property type="term" value="F:histone methyltransferase activity"/>
    <property type="evidence" value="ECO:0007669"/>
    <property type="project" value="TreeGrafter"/>
</dbReference>
<keyword evidence="3 6" id="KW-0949">S-adenosyl-L-methionine</keyword>
<dbReference type="InterPro" id="IPR041698">
    <property type="entry name" value="Methyltransf_25"/>
</dbReference>
<protein>
    <recommendedName>
        <fullName evidence="4">Protein arginine N-methyltransferase 6</fullName>
    </recommendedName>
    <alternativeName>
        <fullName evidence="5">Histone-arginine N-methyltransferase PRMT6</fullName>
    </alternativeName>
</protein>
<name>A0AAU9FWI9_DROMD</name>
<gene>
    <name evidence="10" type="ORF">DMAD_07597</name>
</gene>
<dbReference type="GO" id="GO:0016274">
    <property type="term" value="F:protein-arginine N-methyltransferase activity"/>
    <property type="evidence" value="ECO:0007669"/>
    <property type="project" value="InterPro"/>
</dbReference>
<evidence type="ECO:0000259" key="8">
    <source>
        <dbReference type="Pfam" id="PF13649"/>
    </source>
</evidence>
<evidence type="ECO:0000256" key="7">
    <source>
        <dbReference type="SAM" id="MobiDB-lite"/>
    </source>
</evidence>
<feature type="region of interest" description="Disordered" evidence="7">
    <location>
        <begin position="57"/>
        <end position="103"/>
    </location>
</feature>
<feature type="region of interest" description="Disordered" evidence="7">
    <location>
        <begin position="1"/>
        <end position="20"/>
    </location>
</feature>
<dbReference type="PANTHER" id="PTHR11006:SF73">
    <property type="entry name" value="PROTEIN ARGININE N-METHYLTRANSFERASE 6"/>
    <property type="match status" value="1"/>
</dbReference>
<feature type="compositionally biased region" description="Basic and acidic residues" evidence="7">
    <location>
        <begin position="91"/>
        <end position="101"/>
    </location>
</feature>
<evidence type="ECO:0000256" key="6">
    <source>
        <dbReference type="PROSITE-ProRule" id="PRU01015"/>
    </source>
</evidence>
<dbReference type="InterPro" id="IPR029063">
    <property type="entry name" value="SAM-dependent_MTases_sf"/>
</dbReference>
<keyword evidence="11" id="KW-1185">Reference proteome</keyword>
<keyword evidence="2 6" id="KW-0808">Transferase</keyword>
<evidence type="ECO:0000256" key="2">
    <source>
        <dbReference type="ARBA" id="ARBA00022679"/>
    </source>
</evidence>
<dbReference type="Pfam" id="PF13649">
    <property type="entry name" value="Methyltransf_25"/>
    <property type="match status" value="1"/>
</dbReference>
<reference evidence="10 11" key="1">
    <citation type="submission" date="2024-02" db="EMBL/GenBank/DDBJ databases">
        <title>A chromosome-level genome assembly of Drosophila madeirensis, a fruit fly species endemic to Madeira island.</title>
        <authorList>
            <person name="Tomihara K."/>
            <person name="Llopart A."/>
            <person name="Yamamoto D."/>
        </authorList>
    </citation>
    <scope>NUCLEOTIDE SEQUENCE [LARGE SCALE GENOMIC DNA]</scope>
    <source>
        <strain evidence="10 11">RF1</strain>
    </source>
</reference>
<proteinExistence type="predicted"/>
<accession>A0AAU9FWI9</accession>
<dbReference type="InterPro" id="IPR025799">
    <property type="entry name" value="Arg_MeTrfase"/>
</dbReference>
<feature type="domain" description="Protein arginine N-methyltransferase" evidence="9">
    <location>
        <begin position="675"/>
        <end position="818"/>
    </location>
</feature>
<dbReference type="PROSITE" id="PS51678">
    <property type="entry name" value="SAM_MT_PRMT"/>
    <property type="match status" value="1"/>
</dbReference>
<dbReference type="Gene3D" id="3.40.50.150">
    <property type="entry name" value="Vaccinia Virus protein VP39"/>
    <property type="match status" value="1"/>
</dbReference>